<feature type="compositionally biased region" description="Basic and acidic residues" evidence="1">
    <location>
        <begin position="314"/>
        <end position="324"/>
    </location>
</feature>
<feature type="region of interest" description="Disordered" evidence="1">
    <location>
        <begin position="1"/>
        <end position="189"/>
    </location>
</feature>
<dbReference type="Proteomes" id="UP001385951">
    <property type="component" value="Unassembled WGS sequence"/>
</dbReference>
<keyword evidence="3" id="KW-1185">Reference proteome</keyword>
<dbReference type="AlphaFoldDB" id="A0AAW0GXN8"/>
<feature type="compositionally biased region" description="Basic and acidic residues" evidence="1">
    <location>
        <begin position="174"/>
        <end position="187"/>
    </location>
</feature>
<feature type="region of interest" description="Disordered" evidence="1">
    <location>
        <begin position="262"/>
        <end position="466"/>
    </location>
</feature>
<comment type="caution">
    <text evidence="2">The sequence shown here is derived from an EMBL/GenBank/DDBJ whole genome shotgun (WGS) entry which is preliminary data.</text>
</comment>
<dbReference type="EMBL" id="JASBNA010000002">
    <property type="protein sequence ID" value="KAK7694501.1"/>
    <property type="molecule type" value="Genomic_DNA"/>
</dbReference>
<evidence type="ECO:0000313" key="3">
    <source>
        <dbReference type="Proteomes" id="UP001385951"/>
    </source>
</evidence>
<feature type="compositionally biased region" description="Low complexity" evidence="1">
    <location>
        <begin position="36"/>
        <end position="46"/>
    </location>
</feature>
<protein>
    <submittedName>
        <fullName evidence="2">Uncharacterized protein</fullName>
    </submittedName>
</protein>
<gene>
    <name evidence="2" type="ORF">QCA50_001687</name>
</gene>
<evidence type="ECO:0000313" key="2">
    <source>
        <dbReference type="EMBL" id="KAK7694501.1"/>
    </source>
</evidence>
<sequence length="533" mass="58628">MSLRQILNDDPSPPMHAPVPSASSFSVPSIDPLPTPIVSSSPSSVHHYPDQHNWQLSSPSASTKQHRPSRHSSRNDAAPVHYPEPHPRPDLPSTDNGEYRGRSSRSRGTPNWKPNGSDGEEDGAVQSRRKRKLSPEADDDYRPPAVKPRRSTRRPVPRQPYAPLVRPEPEPEVENFHEPTEEERRLVSSDLEDCPEIWQGELGSYILDTHKRQRQVDQYFQHWIISRDALTAATLSHSYVGRISRIPPPPPPPLLHPPVDTRPSPSMRISSPIPKDDAPPHFGTIDFSQPDEFGQMNGSNSSIEAARHLGRAGRGREKGKEKRPAAGTASDDSSEPDIPIAKISVPPKKKRKTAKDGELTIEMERPELLAHTSGDVTPATLPVVERLTATGRGRGRGKTKGIQREQSADSVSATGTPKQRKRPGPKKKTDTLPPHTQEALGIPSASASAAGDLTPAGSRAVSPTPTNVSATFYELDEAIPKLKPARRLDDQAMLKRVKGLEEAQKKFGRTLLEEISLKFTDITPKVMQSVKLI</sequence>
<feature type="compositionally biased region" description="Low complexity" evidence="1">
    <location>
        <begin position="18"/>
        <end position="29"/>
    </location>
</feature>
<feature type="compositionally biased region" description="Polar residues" evidence="1">
    <location>
        <begin position="52"/>
        <end position="63"/>
    </location>
</feature>
<feature type="compositionally biased region" description="Low complexity" evidence="1">
    <location>
        <begin position="262"/>
        <end position="273"/>
    </location>
</feature>
<feature type="compositionally biased region" description="Basic residues" evidence="1">
    <location>
        <begin position="147"/>
        <end position="156"/>
    </location>
</feature>
<evidence type="ECO:0000256" key="1">
    <source>
        <dbReference type="SAM" id="MobiDB-lite"/>
    </source>
</evidence>
<reference evidence="2 3" key="1">
    <citation type="submission" date="2022-09" db="EMBL/GenBank/DDBJ databases">
        <authorList>
            <person name="Palmer J.M."/>
        </authorList>
    </citation>
    <scope>NUCLEOTIDE SEQUENCE [LARGE SCALE GENOMIC DNA]</scope>
    <source>
        <strain evidence="2 3">DSM 7382</strain>
    </source>
</reference>
<feature type="compositionally biased region" description="Basic and acidic residues" evidence="1">
    <location>
        <begin position="354"/>
        <end position="368"/>
    </location>
</feature>
<organism evidence="2 3">
    <name type="scientific">Cerrena zonata</name>
    <dbReference type="NCBI Taxonomy" id="2478898"/>
    <lineage>
        <taxon>Eukaryota</taxon>
        <taxon>Fungi</taxon>
        <taxon>Dikarya</taxon>
        <taxon>Basidiomycota</taxon>
        <taxon>Agaricomycotina</taxon>
        <taxon>Agaricomycetes</taxon>
        <taxon>Polyporales</taxon>
        <taxon>Cerrenaceae</taxon>
        <taxon>Cerrena</taxon>
    </lineage>
</organism>
<accession>A0AAW0GXN8</accession>
<proteinExistence type="predicted"/>
<name>A0AAW0GXN8_9APHY</name>